<dbReference type="InterPro" id="IPR036259">
    <property type="entry name" value="MFS_trans_sf"/>
</dbReference>
<reference evidence="7" key="1">
    <citation type="submission" date="2017-12" db="EMBL/GenBank/DDBJ databases">
        <title>Sequencing the genomes of 1000 Actinobacteria strains.</title>
        <authorList>
            <person name="Klenk H.-P."/>
        </authorList>
    </citation>
    <scope>NUCLEOTIDE SEQUENCE [LARGE SCALE GENOMIC DNA]</scope>
    <source>
        <strain evidence="7">DSM 44228</strain>
    </source>
</reference>
<evidence type="ECO:0000256" key="4">
    <source>
        <dbReference type="ARBA" id="ARBA00022989"/>
    </source>
</evidence>
<feature type="transmembrane region" description="Helical" evidence="6">
    <location>
        <begin position="330"/>
        <end position="349"/>
    </location>
</feature>
<dbReference type="GO" id="GO:0015112">
    <property type="term" value="F:nitrate transmembrane transporter activity"/>
    <property type="evidence" value="ECO:0007669"/>
    <property type="project" value="InterPro"/>
</dbReference>
<dbReference type="InterPro" id="IPR011701">
    <property type="entry name" value="MFS"/>
</dbReference>
<evidence type="ECO:0000256" key="2">
    <source>
        <dbReference type="ARBA" id="ARBA00008432"/>
    </source>
</evidence>
<feature type="transmembrane region" description="Helical" evidence="6">
    <location>
        <begin position="276"/>
        <end position="294"/>
    </location>
</feature>
<proteinExistence type="inferred from homology"/>
<dbReference type="Proteomes" id="UP000233786">
    <property type="component" value="Unassembled WGS sequence"/>
</dbReference>
<feature type="transmembrane region" description="Helical" evidence="6">
    <location>
        <begin position="419"/>
        <end position="440"/>
    </location>
</feature>
<keyword evidence="3 6" id="KW-0812">Transmembrane</keyword>
<feature type="transmembrane region" description="Helical" evidence="6">
    <location>
        <begin position="168"/>
        <end position="192"/>
    </location>
</feature>
<sequence>MTTRALAGRGHWIEGWDPEDERFWESTGKRVARRNLIFSILSEHVGFSVWSIWSVLVLFMSPSIGLPFTAAEKFLLVVTPNLVGAVLRLPYGAAVTRFGGRNWTIFSSAVLLVPTALAFFFVQQPGTPLWVFMLIGAAAGVGGGNFASSMTNITTFYPQRHQGWALGLNAGGGNLGVAAIQVVGLLVIATAGNTHPSYVAAIYLPLIVVAAVCAALFMDNVDAVRVRPGALREAAANKHTWWISFLYIGTFGSFIGYSFAFGLVLQTEFDFTPLQAASWTFLGPLMGSIARPFGGWLSDRLGGARVTLWAFAGMSAGTGALLFASSQGSFALYVAAFIVLFVLTGIGNGSTYKMIPAIFAKEAEDEVTDGGEAVAAFARARRMSGAVIGIAGAIGALGGVGINLAFRSSYGGEAANGDAALTTFLVYYVVCGIVTWAVYLRGALKNTAAPQPLPTQQSSKAEAGRA</sequence>
<keyword evidence="8" id="KW-1185">Reference proteome</keyword>
<dbReference type="Pfam" id="PF07690">
    <property type="entry name" value="MFS_1"/>
    <property type="match status" value="1"/>
</dbReference>
<feature type="transmembrane region" description="Helical" evidence="6">
    <location>
        <begin position="198"/>
        <end position="218"/>
    </location>
</feature>
<feature type="transmembrane region" description="Helical" evidence="6">
    <location>
        <begin position="239"/>
        <end position="264"/>
    </location>
</feature>
<dbReference type="PANTHER" id="PTHR23515">
    <property type="entry name" value="HIGH-AFFINITY NITRATE TRANSPORTER 2.3"/>
    <property type="match status" value="1"/>
</dbReference>
<comment type="subcellular location">
    <subcellularLocation>
        <location evidence="1">Membrane</location>
        <topology evidence="1">Multi-pass membrane protein</topology>
    </subcellularLocation>
</comment>
<evidence type="ECO:0000313" key="8">
    <source>
        <dbReference type="Proteomes" id="UP000233786"/>
    </source>
</evidence>
<feature type="transmembrane region" description="Helical" evidence="6">
    <location>
        <begin position="73"/>
        <end position="91"/>
    </location>
</feature>
<keyword evidence="5 6" id="KW-0472">Membrane</keyword>
<dbReference type="EMBL" id="PJNB01000001">
    <property type="protein sequence ID" value="PKW17205.1"/>
    <property type="molecule type" value="Genomic_DNA"/>
</dbReference>
<evidence type="ECO:0000313" key="7">
    <source>
        <dbReference type="EMBL" id="PKW17205.1"/>
    </source>
</evidence>
<feature type="transmembrane region" description="Helical" evidence="6">
    <location>
        <begin position="128"/>
        <end position="147"/>
    </location>
</feature>
<feature type="transmembrane region" description="Helical" evidence="6">
    <location>
        <begin position="103"/>
        <end position="122"/>
    </location>
</feature>
<organism evidence="7 8">
    <name type="scientific">Saccharopolyspora spinosa</name>
    <dbReference type="NCBI Taxonomy" id="60894"/>
    <lineage>
        <taxon>Bacteria</taxon>
        <taxon>Bacillati</taxon>
        <taxon>Actinomycetota</taxon>
        <taxon>Actinomycetes</taxon>
        <taxon>Pseudonocardiales</taxon>
        <taxon>Pseudonocardiaceae</taxon>
        <taxon>Saccharopolyspora</taxon>
    </lineage>
</organism>
<dbReference type="SUPFAM" id="SSF103473">
    <property type="entry name" value="MFS general substrate transporter"/>
    <property type="match status" value="1"/>
</dbReference>
<dbReference type="RefSeq" id="WP_010693033.1">
    <property type="nucleotide sequence ID" value="NZ_CP061007.1"/>
</dbReference>
<keyword evidence="4 6" id="KW-1133">Transmembrane helix</keyword>
<dbReference type="Gene3D" id="1.20.1250.20">
    <property type="entry name" value="MFS general substrate transporter like domains"/>
    <property type="match status" value="1"/>
</dbReference>
<protein>
    <submittedName>
        <fullName evidence="7">NNP family nitrate/nitrite transporter-like MFS transporter</fullName>
    </submittedName>
</protein>
<dbReference type="STRING" id="994479.GCA_000194155_01288"/>
<accession>A0A2N3Y2S2</accession>
<feature type="transmembrane region" description="Helical" evidence="6">
    <location>
        <begin position="36"/>
        <end position="61"/>
    </location>
</feature>
<name>A0A2N3Y2S2_SACSN</name>
<comment type="similarity">
    <text evidence="2">Belongs to the major facilitator superfamily. Nitrate/nitrite porter (TC 2.A.1.8) family.</text>
</comment>
<dbReference type="GO" id="GO:0016020">
    <property type="term" value="C:membrane"/>
    <property type="evidence" value="ECO:0007669"/>
    <property type="project" value="UniProtKB-SubCell"/>
</dbReference>
<evidence type="ECO:0000256" key="6">
    <source>
        <dbReference type="SAM" id="Phobius"/>
    </source>
</evidence>
<dbReference type="CDD" id="cd17341">
    <property type="entry name" value="MFS_NRT2_like"/>
    <property type="match status" value="1"/>
</dbReference>
<evidence type="ECO:0000256" key="1">
    <source>
        <dbReference type="ARBA" id="ARBA00004141"/>
    </source>
</evidence>
<comment type="caution">
    <text evidence="7">The sequence shown here is derived from an EMBL/GenBank/DDBJ whole genome shotgun (WGS) entry which is preliminary data.</text>
</comment>
<evidence type="ECO:0000256" key="3">
    <source>
        <dbReference type="ARBA" id="ARBA00022692"/>
    </source>
</evidence>
<evidence type="ECO:0000256" key="5">
    <source>
        <dbReference type="ARBA" id="ARBA00023136"/>
    </source>
</evidence>
<dbReference type="AlphaFoldDB" id="A0A2N3Y2S2"/>
<dbReference type="InterPro" id="IPR044772">
    <property type="entry name" value="NO3_transporter"/>
</dbReference>
<gene>
    <name evidence="7" type="ORF">A8926_5140</name>
</gene>
<feature type="transmembrane region" description="Helical" evidence="6">
    <location>
        <begin position="306"/>
        <end position="324"/>
    </location>
</feature>
<feature type="transmembrane region" description="Helical" evidence="6">
    <location>
        <begin position="386"/>
        <end position="407"/>
    </location>
</feature>